<comment type="caution">
    <text evidence="1">The sequence shown here is derived from an EMBL/GenBank/DDBJ whole genome shotgun (WGS) entry which is preliminary data.</text>
</comment>
<keyword evidence="2" id="KW-1185">Reference proteome</keyword>
<evidence type="ECO:0000313" key="2">
    <source>
        <dbReference type="Proteomes" id="UP000291189"/>
    </source>
</evidence>
<gene>
    <name evidence="1" type="ORF">ETU37_15665</name>
</gene>
<evidence type="ECO:0008006" key="3">
    <source>
        <dbReference type="Google" id="ProtNLM"/>
    </source>
</evidence>
<dbReference type="EMBL" id="SDPU01000028">
    <property type="protein sequence ID" value="RYU10696.1"/>
    <property type="molecule type" value="Genomic_DNA"/>
</dbReference>
<dbReference type="Proteomes" id="UP000291189">
    <property type="component" value="Unassembled WGS sequence"/>
</dbReference>
<reference evidence="1 2" key="1">
    <citation type="submission" date="2019-01" db="EMBL/GenBank/DDBJ databases">
        <title>Nocardioides guangzhouensis sp. nov., an actinobacterium isolated from soil.</title>
        <authorList>
            <person name="Fu Y."/>
            <person name="Cai Y."/>
            <person name="Lin Z."/>
            <person name="Chen P."/>
        </authorList>
    </citation>
    <scope>NUCLEOTIDE SEQUENCE [LARGE SCALE GENOMIC DNA]</scope>
    <source>
        <strain evidence="1 2">NBRC 105384</strain>
    </source>
</reference>
<dbReference type="AlphaFoldDB" id="A0A4V1Z1F2"/>
<proteinExistence type="predicted"/>
<dbReference type="OrthoDB" id="128043at2"/>
<protein>
    <recommendedName>
        <fullName evidence="3">Heavy-metal-associated domain-containing protein</fullName>
    </recommendedName>
</protein>
<sequence length="286" mass="30603">MRRLLGVVPLVALAACTGGEATPQADPSAAPSHDHGSARVSLAVGDGTERYDVGYTLADVVLPGRVGEPGELSFRIDSFRKEAQTRFLAEQTKKMHVYVVRDDLAVFRHVHPEMDDDGTWRGTLTLPEPGDYRLVAEFVARDEGGNGDHVLLGDRVEVEGDWQPAPVPEATGEGGDWGVEADVLTQLRAGAQQQLTIRLTRPDGATPSLGQYLGTTAHLTGFHTGTGGAVHMHPLGAPGPDDRGEAPGLDLQFHAEMPEAGTYVLFLQVRVDDFLHTLPIPVEVAA</sequence>
<dbReference type="RefSeq" id="WP_129988287.1">
    <property type="nucleotide sequence ID" value="NZ_SDPU01000028.1"/>
</dbReference>
<dbReference type="PROSITE" id="PS51257">
    <property type="entry name" value="PROKAR_LIPOPROTEIN"/>
    <property type="match status" value="1"/>
</dbReference>
<organism evidence="1 2">
    <name type="scientific">Nocardioides iriomotensis</name>
    <dbReference type="NCBI Taxonomy" id="715784"/>
    <lineage>
        <taxon>Bacteria</taxon>
        <taxon>Bacillati</taxon>
        <taxon>Actinomycetota</taxon>
        <taxon>Actinomycetes</taxon>
        <taxon>Propionibacteriales</taxon>
        <taxon>Nocardioidaceae</taxon>
        <taxon>Nocardioides</taxon>
    </lineage>
</organism>
<evidence type="ECO:0000313" key="1">
    <source>
        <dbReference type="EMBL" id="RYU10696.1"/>
    </source>
</evidence>
<name>A0A4V1Z1F2_9ACTN</name>
<accession>A0A4V1Z1F2</accession>